<sequence length="193" mass="21064">MRILIVEDDFFGAQQLASEIRRTGNSVIGPFPTMQLALPHIESSDAAILDVCLGNSVSFPVADALMCSGVPFLFLTAHDNRKVPERLSHVRVFAKPTTADSLLQALSMPVAEPGIGPGMGITTTEPVESVVNGLLDHARGVLPDRSAAERLVAAVLRDAISKAPKRSDGEETGPWLRRLLNDELRNRRRRHFH</sequence>
<gene>
    <name evidence="3" type="ORF">C4N9_01530</name>
</gene>
<evidence type="ECO:0000313" key="3">
    <source>
        <dbReference type="EMBL" id="PWE31720.1"/>
    </source>
</evidence>
<proteinExistence type="predicted"/>
<dbReference type="Gene3D" id="3.40.50.2300">
    <property type="match status" value="1"/>
</dbReference>
<dbReference type="InterPro" id="IPR011006">
    <property type="entry name" value="CheY-like_superfamily"/>
</dbReference>
<feature type="modified residue" description="4-aspartylphosphate" evidence="1">
    <location>
        <position position="50"/>
    </location>
</feature>
<keyword evidence="4" id="KW-1185">Reference proteome</keyword>
<dbReference type="SUPFAM" id="SSF52172">
    <property type="entry name" value="CheY-like"/>
    <property type="match status" value="1"/>
</dbReference>
<comment type="caution">
    <text evidence="3">The sequence shown here is derived from an EMBL/GenBank/DDBJ whole genome shotgun (WGS) entry which is preliminary data.</text>
</comment>
<evidence type="ECO:0000259" key="2">
    <source>
        <dbReference type="PROSITE" id="PS50110"/>
    </source>
</evidence>
<protein>
    <recommendedName>
        <fullName evidence="2">Response regulatory domain-containing protein</fullName>
    </recommendedName>
</protein>
<accession>A0A2U2CIL0</accession>
<reference evidence="3 4" key="1">
    <citation type="submission" date="2018-05" db="EMBL/GenBank/DDBJ databases">
        <title>Pararhodobacter marina sp. nov., isolated from deep-sea water of the Indian Ocean.</title>
        <authorList>
            <person name="Lai Q.Sr."/>
            <person name="Liu X."/>
            <person name="Shao Z."/>
        </authorList>
    </citation>
    <scope>NUCLEOTIDE SEQUENCE [LARGE SCALE GENOMIC DNA]</scope>
    <source>
        <strain evidence="3 4">CIC4N-9</strain>
    </source>
</reference>
<dbReference type="EMBL" id="QEYD01000001">
    <property type="protein sequence ID" value="PWE31720.1"/>
    <property type="molecule type" value="Genomic_DNA"/>
</dbReference>
<dbReference type="RefSeq" id="WP_109531521.1">
    <property type="nucleotide sequence ID" value="NZ_QEYD01000001.1"/>
</dbReference>
<keyword evidence="1" id="KW-0597">Phosphoprotein</keyword>
<dbReference type="AlphaFoldDB" id="A0A2U2CIL0"/>
<dbReference type="InterPro" id="IPR001789">
    <property type="entry name" value="Sig_transdc_resp-reg_receiver"/>
</dbReference>
<dbReference type="GO" id="GO:0000160">
    <property type="term" value="P:phosphorelay signal transduction system"/>
    <property type="evidence" value="ECO:0007669"/>
    <property type="project" value="InterPro"/>
</dbReference>
<feature type="domain" description="Response regulatory" evidence="2">
    <location>
        <begin position="2"/>
        <end position="110"/>
    </location>
</feature>
<dbReference type="GeneID" id="94363561"/>
<name>A0A2U2CIL0_9RHOB</name>
<dbReference type="PROSITE" id="PS50110">
    <property type="entry name" value="RESPONSE_REGULATORY"/>
    <property type="match status" value="1"/>
</dbReference>
<evidence type="ECO:0000256" key="1">
    <source>
        <dbReference type="PROSITE-ProRule" id="PRU00169"/>
    </source>
</evidence>
<dbReference type="Proteomes" id="UP000244940">
    <property type="component" value="Unassembled WGS sequence"/>
</dbReference>
<organism evidence="3 4">
    <name type="scientific">Pararhodobacter marinus</name>
    <dbReference type="NCBI Taxonomy" id="2184063"/>
    <lineage>
        <taxon>Bacteria</taxon>
        <taxon>Pseudomonadati</taxon>
        <taxon>Pseudomonadota</taxon>
        <taxon>Alphaproteobacteria</taxon>
        <taxon>Rhodobacterales</taxon>
        <taxon>Paracoccaceae</taxon>
        <taxon>Pararhodobacter</taxon>
    </lineage>
</organism>
<dbReference type="OrthoDB" id="582170at2"/>
<evidence type="ECO:0000313" key="4">
    <source>
        <dbReference type="Proteomes" id="UP000244940"/>
    </source>
</evidence>